<dbReference type="InterPro" id="IPR036259">
    <property type="entry name" value="MFS_trans_sf"/>
</dbReference>
<feature type="transmembrane region" description="Helical" evidence="6">
    <location>
        <begin position="283"/>
        <end position="301"/>
    </location>
</feature>
<feature type="transmembrane region" description="Helical" evidence="6">
    <location>
        <begin position="213"/>
        <end position="233"/>
    </location>
</feature>
<evidence type="ECO:0000256" key="1">
    <source>
        <dbReference type="ARBA" id="ARBA00004651"/>
    </source>
</evidence>
<dbReference type="EMBL" id="LGTK01000005">
    <property type="protein sequence ID" value="KPH77869.1"/>
    <property type="molecule type" value="Genomic_DNA"/>
</dbReference>
<feature type="transmembrane region" description="Helical" evidence="6">
    <location>
        <begin position="137"/>
        <end position="160"/>
    </location>
</feature>
<keyword evidence="3 6" id="KW-0812">Transmembrane</keyword>
<evidence type="ECO:0000259" key="7">
    <source>
        <dbReference type="PROSITE" id="PS50850"/>
    </source>
</evidence>
<dbReference type="PANTHER" id="PTHR23523">
    <property type="match status" value="1"/>
</dbReference>
<evidence type="ECO:0000313" key="9">
    <source>
        <dbReference type="Proteomes" id="UP000037854"/>
    </source>
</evidence>
<dbReference type="Gene3D" id="1.20.1250.20">
    <property type="entry name" value="MFS general substrate transporter like domains"/>
    <property type="match status" value="1"/>
</dbReference>
<organism evidence="8 9">
    <name type="scientific">Oceanobacillus caeni</name>
    <dbReference type="NCBI Taxonomy" id="405946"/>
    <lineage>
        <taxon>Bacteria</taxon>
        <taxon>Bacillati</taxon>
        <taxon>Bacillota</taxon>
        <taxon>Bacilli</taxon>
        <taxon>Bacillales</taxon>
        <taxon>Bacillaceae</taxon>
        <taxon>Oceanobacillus</taxon>
    </lineage>
</organism>
<dbReference type="Proteomes" id="UP000037854">
    <property type="component" value="Unassembled WGS sequence"/>
</dbReference>
<feature type="transmembrane region" description="Helical" evidence="6">
    <location>
        <begin position="307"/>
        <end position="330"/>
    </location>
</feature>
<keyword evidence="5 6" id="KW-0472">Membrane</keyword>
<dbReference type="Pfam" id="PF07690">
    <property type="entry name" value="MFS_1"/>
    <property type="match status" value="1"/>
</dbReference>
<keyword evidence="2" id="KW-0813">Transport</keyword>
<dbReference type="PANTHER" id="PTHR23523:SF2">
    <property type="entry name" value="2-NITROIMIDAZOLE TRANSPORTER"/>
    <property type="match status" value="1"/>
</dbReference>
<dbReference type="PROSITE" id="PS50850">
    <property type="entry name" value="MFS"/>
    <property type="match status" value="1"/>
</dbReference>
<gene>
    <name evidence="8" type="ORF">AFL42_02640</name>
</gene>
<feature type="transmembrane region" description="Helical" evidence="6">
    <location>
        <begin position="350"/>
        <end position="366"/>
    </location>
</feature>
<name>A0ABR5MMI2_9BACI</name>
<dbReference type="InterPro" id="IPR011701">
    <property type="entry name" value="MFS"/>
</dbReference>
<proteinExistence type="predicted"/>
<feature type="transmembrane region" description="Helical" evidence="6">
    <location>
        <begin position="253"/>
        <end position="271"/>
    </location>
</feature>
<dbReference type="CDD" id="cd17339">
    <property type="entry name" value="MFS_NIMT_CynX_like"/>
    <property type="match status" value="1"/>
</dbReference>
<feature type="transmembrane region" description="Helical" evidence="6">
    <location>
        <begin position="172"/>
        <end position="192"/>
    </location>
</feature>
<evidence type="ECO:0000256" key="2">
    <source>
        <dbReference type="ARBA" id="ARBA00022448"/>
    </source>
</evidence>
<comment type="caution">
    <text evidence="8">The sequence shown here is derived from an EMBL/GenBank/DDBJ whole genome shotgun (WGS) entry which is preliminary data.</text>
</comment>
<protein>
    <submittedName>
        <fullName evidence="8">Transporter</fullName>
    </submittedName>
</protein>
<keyword evidence="4 6" id="KW-1133">Transmembrane helix</keyword>
<feature type="transmembrane region" description="Helical" evidence="6">
    <location>
        <begin position="53"/>
        <end position="72"/>
    </location>
</feature>
<feature type="domain" description="Major facilitator superfamily (MFS) profile" evidence="7">
    <location>
        <begin position="14"/>
        <end position="398"/>
    </location>
</feature>
<reference evidence="8 9" key="1">
    <citation type="submission" date="2015-07" db="EMBL/GenBank/DDBJ databases">
        <title>High-quality draft genome sequence of Oceanobacillus caeni HM6, a bacillus isolated from a human feces.</title>
        <authorList>
            <person name="Kumar J."/>
            <person name="Verma M.K."/>
            <person name="Pandey R."/>
            <person name="Bhambi M."/>
            <person name="Chauhan N."/>
        </authorList>
    </citation>
    <scope>NUCLEOTIDE SEQUENCE [LARGE SCALE GENOMIC DNA]</scope>
    <source>
        <strain evidence="8 9">HM6</strain>
    </source>
</reference>
<evidence type="ECO:0000313" key="8">
    <source>
        <dbReference type="EMBL" id="KPH77869.1"/>
    </source>
</evidence>
<feature type="transmembrane region" description="Helical" evidence="6">
    <location>
        <begin position="12"/>
        <end position="33"/>
    </location>
</feature>
<dbReference type="InterPro" id="IPR020846">
    <property type="entry name" value="MFS_dom"/>
</dbReference>
<feature type="transmembrane region" description="Helical" evidence="6">
    <location>
        <begin position="372"/>
        <end position="393"/>
    </location>
</feature>
<accession>A0ABR5MMI2</accession>
<keyword evidence="9" id="KW-1185">Reference proteome</keyword>
<comment type="subcellular location">
    <subcellularLocation>
        <location evidence="1">Cell membrane</location>
        <topology evidence="1">Multi-pass membrane protein</topology>
    </subcellularLocation>
</comment>
<evidence type="ECO:0000256" key="4">
    <source>
        <dbReference type="ARBA" id="ARBA00022989"/>
    </source>
</evidence>
<dbReference type="SUPFAM" id="SSF103473">
    <property type="entry name" value="MFS general substrate transporter"/>
    <property type="match status" value="1"/>
</dbReference>
<feature type="transmembrane region" description="Helical" evidence="6">
    <location>
        <begin position="79"/>
        <end position="98"/>
    </location>
</feature>
<dbReference type="InterPro" id="IPR052524">
    <property type="entry name" value="MFS_Cyanate_Porter"/>
</dbReference>
<evidence type="ECO:0000256" key="5">
    <source>
        <dbReference type="ARBA" id="ARBA00023136"/>
    </source>
</evidence>
<sequence>MEIERSKQQTNKVYSFLLISGIVLIALNLRPAITSVGPIIGSIQADVGLSSSSAGLLTSLPVIAFAIMSPLAPSLANRLSNEWAMLIGLLMLFIGISIRSNSIVILLFSGTLLVGLGIAVLNVLLPSFIKDKFPHKIGLMTSLYTTAMGVIAAAASGLNVPIADGLNLGWKVALFIWGIPTLLALFNIFYLARKGNSDQHMERKFIRTNKKMWKSPLAWQVAIFMGTQSFLFYSTISWLPTILNDQGVSMATAGWMLSFTQFIGLPASFLVPVIAEKFRNQQGVVISIIISSFLGYGGLLLGTTTTMMVISCTFIGFTLAGAFSLALTLIGLRARTAIEAAELSGMAQTLGYLLAATGPLLIGFLNDISNGWTLPLIVILIDSVIVLIFGLGAGRNKYV</sequence>
<evidence type="ECO:0000256" key="6">
    <source>
        <dbReference type="SAM" id="Phobius"/>
    </source>
</evidence>
<dbReference type="RefSeq" id="WP_060667748.1">
    <property type="nucleotide sequence ID" value="NZ_JAHHXM010000001.1"/>
</dbReference>
<evidence type="ECO:0000256" key="3">
    <source>
        <dbReference type="ARBA" id="ARBA00022692"/>
    </source>
</evidence>
<feature type="transmembrane region" description="Helical" evidence="6">
    <location>
        <begin position="104"/>
        <end position="125"/>
    </location>
</feature>